<accession>A0A8J2P3H5</accession>
<gene>
    <name evidence="1" type="ORF">AFUS01_LOCUS13193</name>
</gene>
<proteinExistence type="predicted"/>
<dbReference type="AlphaFoldDB" id="A0A8J2P3H5"/>
<dbReference type="Proteomes" id="UP000708208">
    <property type="component" value="Unassembled WGS sequence"/>
</dbReference>
<protein>
    <submittedName>
        <fullName evidence="1">Uncharacterized protein</fullName>
    </submittedName>
</protein>
<dbReference type="EMBL" id="CAJVCH010106184">
    <property type="protein sequence ID" value="CAG7724156.1"/>
    <property type="molecule type" value="Genomic_DNA"/>
</dbReference>
<keyword evidence="2" id="KW-1185">Reference proteome</keyword>
<reference evidence="1" key="1">
    <citation type="submission" date="2021-06" db="EMBL/GenBank/DDBJ databases">
        <authorList>
            <person name="Hodson N. C."/>
            <person name="Mongue J. A."/>
            <person name="Jaron S. K."/>
        </authorList>
    </citation>
    <scope>NUCLEOTIDE SEQUENCE</scope>
</reference>
<evidence type="ECO:0000313" key="1">
    <source>
        <dbReference type="EMBL" id="CAG7724156.1"/>
    </source>
</evidence>
<evidence type="ECO:0000313" key="2">
    <source>
        <dbReference type="Proteomes" id="UP000708208"/>
    </source>
</evidence>
<name>A0A8J2P3H5_9HEXA</name>
<sequence>MGDNHRCGLTLEEGTSVTAPDAVGHVYAGKGNATGVNIGGKGNFNNLVSSAASKTALGQNIVGTQVGENGIVTVQNLTSRVNVR</sequence>
<comment type="caution">
    <text evidence="1">The sequence shown here is derived from an EMBL/GenBank/DDBJ whole genome shotgun (WGS) entry which is preliminary data.</text>
</comment>
<organism evidence="1 2">
    <name type="scientific">Allacma fusca</name>
    <dbReference type="NCBI Taxonomy" id="39272"/>
    <lineage>
        <taxon>Eukaryota</taxon>
        <taxon>Metazoa</taxon>
        <taxon>Ecdysozoa</taxon>
        <taxon>Arthropoda</taxon>
        <taxon>Hexapoda</taxon>
        <taxon>Collembola</taxon>
        <taxon>Symphypleona</taxon>
        <taxon>Sminthuridae</taxon>
        <taxon>Allacma</taxon>
    </lineage>
</organism>